<evidence type="ECO:0000256" key="1">
    <source>
        <dbReference type="SAM" id="MobiDB-lite"/>
    </source>
</evidence>
<sequence>MSQDISGGVYSIWQRIPPREHTISSIFVALDLYLRIQHYSTERLSRIKTRHQDFGLKLLNYNQTDSRASTIETSSKTTILSSDRLTIEMRTSIILVAVPGALSLPLPIYRTGIIDTSPLIQPYQPPDSNEAGGSTGSTKPLKNPTIPLPPDGMYGLPYFERPKPKAHANPMIAADPVTVVYVPTTVYALPQIAAGTAIVE</sequence>
<comment type="caution">
    <text evidence="2">The sequence shown here is derived from an EMBL/GenBank/DDBJ whole genome shotgun (WGS) entry which is preliminary data.</text>
</comment>
<evidence type="ECO:0000313" key="2">
    <source>
        <dbReference type="EMBL" id="KAF3124079.1"/>
    </source>
</evidence>
<proteinExistence type="predicted"/>
<gene>
    <name evidence="2" type="ORF">TWF703_000521</name>
</gene>
<dbReference type="EMBL" id="WIQZ01000103">
    <property type="protein sequence ID" value="KAF3124079.1"/>
    <property type="molecule type" value="Genomic_DNA"/>
</dbReference>
<evidence type="ECO:0000313" key="3">
    <source>
        <dbReference type="Proteomes" id="UP000480548"/>
    </source>
</evidence>
<reference evidence="2 3" key="1">
    <citation type="submission" date="2019-06" db="EMBL/GenBank/DDBJ databases">
        <authorList>
            <person name="Palmer J.M."/>
        </authorList>
    </citation>
    <scope>NUCLEOTIDE SEQUENCE [LARGE SCALE GENOMIC DNA]</scope>
    <source>
        <strain evidence="2 3">TWF703</strain>
    </source>
</reference>
<dbReference type="Proteomes" id="UP000480548">
    <property type="component" value="Unassembled WGS sequence"/>
</dbReference>
<name>A0A7C8JHY8_ORBOL</name>
<protein>
    <submittedName>
        <fullName evidence="2">Uncharacterized protein</fullName>
    </submittedName>
</protein>
<feature type="region of interest" description="Disordered" evidence="1">
    <location>
        <begin position="119"/>
        <end position="146"/>
    </location>
</feature>
<accession>A0A7C8JHY8</accession>
<dbReference type="AlphaFoldDB" id="A0A7C8JHY8"/>
<organism evidence="2 3">
    <name type="scientific">Orbilia oligospora</name>
    <name type="common">Nematode-trapping fungus</name>
    <name type="synonym">Arthrobotrys oligospora</name>
    <dbReference type="NCBI Taxonomy" id="2813651"/>
    <lineage>
        <taxon>Eukaryota</taxon>
        <taxon>Fungi</taxon>
        <taxon>Dikarya</taxon>
        <taxon>Ascomycota</taxon>
        <taxon>Pezizomycotina</taxon>
        <taxon>Orbiliomycetes</taxon>
        <taxon>Orbiliales</taxon>
        <taxon>Orbiliaceae</taxon>
        <taxon>Orbilia</taxon>
    </lineage>
</organism>